<dbReference type="Proteomes" id="UP001556196">
    <property type="component" value="Unassembled WGS sequence"/>
</dbReference>
<evidence type="ECO:0000256" key="3">
    <source>
        <dbReference type="ARBA" id="ARBA00011557"/>
    </source>
</evidence>
<evidence type="ECO:0000256" key="5">
    <source>
        <dbReference type="ARBA" id="ARBA00022448"/>
    </source>
</evidence>
<organism evidence="10 11">
    <name type="scientific">Mesorhizobium marinum</name>
    <dbReference type="NCBI Taxonomy" id="3228790"/>
    <lineage>
        <taxon>Bacteria</taxon>
        <taxon>Pseudomonadati</taxon>
        <taxon>Pseudomonadota</taxon>
        <taxon>Alphaproteobacteria</taxon>
        <taxon>Hyphomicrobiales</taxon>
        <taxon>Phyllobacteriaceae</taxon>
        <taxon>Mesorhizobium</taxon>
    </lineage>
</organism>
<evidence type="ECO:0000256" key="8">
    <source>
        <dbReference type="ARBA" id="ARBA00034473"/>
    </source>
</evidence>
<evidence type="ECO:0000256" key="1">
    <source>
        <dbReference type="ARBA" id="ARBA00004418"/>
    </source>
</evidence>
<feature type="signal peptide" evidence="9">
    <location>
        <begin position="1"/>
        <end position="24"/>
    </location>
</feature>
<dbReference type="SUPFAM" id="SSF53850">
    <property type="entry name" value="Periplasmic binding protein-like II"/>
    <property type="match status" value="1"/>
</dbReference>
<dbReference type="PANTHER" id="PTHR43649">
    <property type="entry name" value="ARABINOSE-BINDING PROTEIN-RELATED"/>
    <property type="match status" value="1"/>
</dbReference>
<dbReference type="PANTHER" id="PTHR43649:SF31">
    <property type="entry name" value="SN-GLYCEROL-3-PHOSPHATE-BINDING PERIPLASMIC PROTEIN UGPB"/>
    <property type="match status" value="1"/>
</dbReference>
<dbReference type="InterPro" id="IPR006059">
    <property type="entry name" value="SBP"/>
</dbReference>
<dbReference type="CDD" id="cd14748">
    <property type="entry name" value="PBP2_UgpB"/>
    <property type="match status" value="1"/>
</dbReference>
<keyword evidence="6 9" id="KW-0732">Signal</keyword>
<feature type="chain" id="PRO_5046593539" description="sn-glycerol-3-phosphate-binding periplasmic protein UgpB" evidence="9">
    <location>
        <begin position="25"/>
        <end position="436"/>
    </location>
</feature>
<comment type="caution">
    <text evidence="10">The sequence shown here is derived from an EMBL/GenBank/DDBJ whole genome shotgun (WGS) entry which is preliminary data.</text>
</comment>
<comment type="subunit">
    <text evidence="3">The complex is composed of two ATP-binding proteins (UgpC), two transmembrane proteins (UgpA and UgpE) and a solute-binding protein (UgpB).</text>
</comment>
<evidence type="ECO:0000313" key="10">
    <source>
        <dbReference type="EMBL" id="MEW9807779.1"/>
    </source>
</evidence>
<evidence type="ECO:0000256" key="7">
    <source>
        <dbReference type="ARBA" id="ARBA00022764"/>
    </source>
</evidence>
<name>A0ABV3R370_9HYPH</name>
<evidence type="ECO:0000313" key="11">
    <source>
        <dbReference type="Proteomes" id="UP001556196"/>
    </source>
</evidence>
<gene>
    <name evidence="10" type="primary">ugpB</name>
    <name evidence="10" type="ORF">ABUE31_17455</name>
</gene>
<dbReference type="EMBL" id="JBFOCI010000005">
    <property type="protein sequence ID" value="MEW9807779.1"/>
    <property type="molecule type" value="Genomic_DNA"/>
</dbReference>
<evidence type="ECO:0000256" key="6">
    <source>
        <dbReference type="ARBA" id="ARBA00022729"/>
    </source>
</evidence>
<evidence type="ECO:0000256" key="4">
    <source>
        <dbReference type="ARBA" id="ARBA00017470"/>
    </source>
</evidence>
<keyword evidence="7" id="KW-0574">Periplasm</keyword>
<dbReference type="NCBIfam" id="NF008211">
    <property type="entry name" value="PRK10974.1"/>
    <property type="match status" value="1"/>
</dbReference>
<dbReference type="Gene3D" id="3.40.190.10">
    <property type="entry name" value="Periplasmic binding protein-like II"/>
    <property type="match status" value="2"/>
</dbReference>
<reference evidence="10 11" key="1">
    <citation type="submission" date="2024-06" db="EMBL/GenBank/DDBJ databases">
        <authorList>
            <person name="Tuo L."/>
        </authorList>
    </citation>
    <scope>NUCLEOTIDE SEQUENCE [LARGE SCALE GENOMIC DNA]</scope>
    <source>
        <strain evidence="10 11">ZMM04-5</strain>
    </source>
</reference>
<dbReference type="RefSeq" id="WP_367724960.1">
    <property type="nucleotide sequence ID" value="NZ_JBFOCH010000028.1"/>
</dbReference>
<sequence length="436" mass="47250">MKFQALSAGTAIAFSLLSSTSAFAVTEISWWHAMTGANNEVVETLSKEFNESQSEYKVVPVFKGTYPETLNAGIAAFRAKQPPHIMQVFDVGTGVMMGAEGAVKPVAEILSMGGKAFDKSQYLPGIVAYYSKPDGTMLSFPYNSSSPVLYYNKDIFQKAGLDTENPPKTWPEVFEAAKKIKTSGAASCGYTSTWLTWIGLENFAAWNNLQYGTNENGLGSTDSQLTFNTPMFVNHFQQIADLAKDGTFKYGGRTSEAKQIFLAGECGLFTESSGGLGDIVKSGMNYGIGQLPYYPDAEGAPQNTIPGGASLWVFGGKSDEEYKGVAAFFEFLSQTEIQSRLHQVSGYLPVTMAAYEATKASGFYEKNPAREIPIQQMLGKAPTANSKGVRFINLPQLRDIQNEEFEKMLAGEQTAQQALDNAVTRGNAAIQEAIGN</sequence>
<proteinExistence type="inferred from homology"/>
<comment type="subcellular location">
    <subcellularLocation>
        <location evidence="1">Periplasm</location>
    </subcellularLocation>
</comment>
<evidence type="ECO:0000256" key="2">
    <source>
        <dbReference type="ARBA" id="ARBA00008520"/>
    </source>
</evidence>
<dbReference type="InterPro" id="IPR050490">
    <property type="entry name" value="Bact_solute-bd_prot1"/>
</dbReference>
<dbReference type="Pfam" id="PF13416">
    <property type="entry name" value="SBP_bac_8"/>
    <property type="match status" value="1"/>
</dbReference>
<keyword evidence="5" id="KW-0813">Transport</keyword>
<comment type="similarity">
    <text evidence="2">Belongs to the bacterial solute-binding protein 1 family.</text>
</comment>
<evidence type="ECO:0000256" key="9">
    <source>
        <dbReference type="SAM" id="SignalP"/>
    </source>
</evidence>
<protein>
    <recommendedName>
        <fullName evidence="4">sn-glycerol-3-phosphate-binding periplasmic protein UgpB</fullName>
    </recommendedName>
</protein>
<comment type="function">
    <text evidence="8">Part of the ABC transporter complex UgpBAEC involved in sn-glycerol-3-phosphate (G3P) import. Binds G3P.</text>
</comment>
<keyword evidence="11" id="KW-1185">Reference proteome</keyword>
<accession>A0ABV3R370</accession>